<comment type="catalytic activity">
    <reaction evidence="1">
        <text>ATP + protein L-histidine = ADP + protein N-phospho-L-histidine.</text>
        <dbReference type="EC" id="2.7.13.3"/>
    </reaction>
</comment>
<dbReference type="NCBIfam" id="TIGR00229">
    <property type="entry name" value="sensory_box"/>
    <property type="match status" value="1"/>
</dbReference>
<keyword evidence="5" id="KW-0418">Kinase</keyword>
<feature type="domain" description="PAC" evidence="7">
    <location>
        <begin position="84"/>
        <end position="136"/>
    </location>
</feature>
<proteinExistence type="predicted"/>
<dbReference type="InterPro" id="IPR036097">
    <property type="entry name" value="HisK_dim/P_sf"/>
</dbReference>
<dbReference type="SUPFAM" id="SSF55874">
    <property type="entry name" value="ATPase domain of HSP90 chaperone/DNA topoisomerase II/histidine kinase"/>
    <property type="match status" value="1"/>
</dbReference>
<dbReference type="EC" id="2.7.13.3" evidence="2"/>
<dbReference type="InterPro" id="IPR005467">
    <property type="entry name" value="His_kinase_dom"/>
</dbReference>
<reference evidence="8" key="1">
    <citation type="journal article" date="2015" name="Nature">
        <title>Complex archaea that bridge the gap between prokaryotes and eukaryotes.</title>
        <authorList>
            <person name="Spang A."/>
            <person name="Saw J.H."/>
            <person name="Jorgensen S.L."/>
            <person name="Zaremba-Niedzwiedzka K."/>
            <person name="Martijn J."/>
            <person name="Lind A.E."/>
            <person name="van Eijk R."/>
            <person name="Schleper C."/>
            <person name="Guy L."/>
            <person name="Ettema T.J."/>
        </authorList>
    </citation>
    <scope>NUCLEOTIDE SEQUENCE</scope>
</reference>
<dbReference type="SMART" id="SM00387">
    <property type="entry name" value="HATPase_c"/>
    <property type="match status" value="1"/>
</dbReference>
<dbReference type="InterPro" id="IPR003661">
    <property type="entry name" value="HisK_dim/P_dom"/>
</dbReference>
<dbReference type="Pfam" id="PF00512">
    <property type="entry name" value="HisKA"/>
    <property type="match status" value="1"/>
</dbReference>
<dbReference type="CDD" id="cd00082">
    <property type="entry name" value="HisKA"/>
    <property type="match status" value="1"/>
</dbReference>
<dbReference type="Pfam" id="PF02518">
    <property type="entry name" value="HATPase_c"/>
    <property type="match status" value="1"/>
</dbReference>
<evidence type="ECO:0000256" key="1">
    <source>
        <dbReference type="ARBA" id="ARBA00000085"/>
    </source>
</evidence>
<dbReference type="EMBL" id="LAZR01045702">
    <property type="protein sequence ID" value="KKK98246.1"/>
    <property type="molecule type" value="Genomic_DNA"/>
</dbReference>
<dbReference type="Gene3D" id="1.10.287.130">
    <property type="match status" value="1"/>
</dbReference>
<evidence type="ECO:0000259" key="7">
    <source>
        <dbReference type="PROSITE" id="PS50113"/>
    </source>
</evidence>
<evidence type="ECO:0000313" key="8">
    <source>
        <dbReference type="EMBL" id="KKK98246.1"/>
    </source>
</evidence>
<dbReference type="SUPFAM" id="SSF47384">
    <property type="entry name" value="Homodimeric domain of signal transducing histidine kinase"/>
    <property type="match status" value="1"/>
</dbReference>
<dbReference type="PRINTS" id="PR00344">
    <property type="entry name" value="BCTRLSENSOR"/>
</dbReference>
<evidence type="ECO:0000256" key="4">
    <source>
        <dbReference type="ARBA" id="ARBA00022679"/>
    </source>
</evidence>
<evidence type="ECO:0000256" key="5">
    <source>
        <dbReference type="ARBA" id="ARBA00022777"/>
    </source>
</evidence>
<dbReference type="PANTHER" id="PTHR43047:SF72">
    <property type="entry name" value="OSMOSENSING HISTIDINE PROTEIN KINASE SLN1"/>
    <property type="match status" value="1"/>
</dbReference>
<dbReference type="FunFam" id="3.30.565.10:FF:000006">
    <property type="entry name" value="Sensor histidine kinase WalK"/>
    <property type="match status" value="1"/>
</dbReference>
<dbReference type="PROSITE" id="PS50109">
    <property type="entry name" value="HIS_KIN"/>
    <property type="match status" value="1"/>
</dbReference>
<dbReference type="PANTHER" id="PTHR43047">
    <property type="entry name" value="TWO-COMPONENT HISTIDINE PROTEIN KINASE"/>
    <property type="match status" value="1"/>
</dbReference>
<dbReference type="GO" id="GO:0009927">
    <property type="term" value="F:histidine phosphotransfer kinase activity"/>
    <property type="evidence" value="ECO:0007669"/>
    <property type="project" value="TreeGrafter"/>
</dbReference>
<dbReference type="Gene3D" id="3.30.450.20">
    <property type="entry name" value="PAS domain"/>
    <property type="match status" value="1"/>
</dbReference>
<sequence>MKNTKETLITRKKVSSSGLELEALFNVGLDVMMLISPDFEIVRINPTGCKILGKKEEYFIGKICYKVMHGMDHPIDGCPCKKIKLGEAGVGEITQSGMHFIATASPIINDNNEITGFAHTIKNITERKKAEIEIKKINELKSVLLTSISHELKTPLSVINGFTELLIIDHGYKLDTGMKNIVSEISNACNRLKKLVGGFLEASRLKSAKIQLELAKTNLASLIREVAKGLEGFAKTRNLEVEVDISDELIVIIDVERITDVIGNLTTNAIKYTPSNGKIIIQSEIKEEQIVISIKDTGIGFTEVQKEIVFKEFGKIERNGQGLDNTSKGFGLGLYLSKKIIEMHDGRIWMESEGLNKGSAFFFSLPFKRIK</sequence>
<comment type="caution">
    <text evidence="8">The sequence shown here is derived from an EMBL/GenBank/DDBJ whole genome shotgun (WGS) entry which is preliminary data.</text>
</comment>
<organism evidence="8">
    <name type="scientific">marine sediment metagenome</name>
    <dbReference type="NCBI Taxonomy" id="412755"/>
    <lineage>
        <taxon>unclassified sequences</taxon>
        <taxon>metagenomes</taxon>
        <taxon>ecological metagenomes</taxon>
    </lineage>
</organism>
<dbReference type="InterPro" id="IPR036890">
    <property type="entry name" value="HATPase_C_sf"/>
</dbReference>
<keyword evidence="3" id="KW-0597">Phosphoprotein</keyword>
<feature type="domain" description="Histidine kinase" evidence="6">
    <location>
        <begin position="147"/>
        <end position="369"/>
    </location>
</feature>
<dbReference type="InterPro" id="IPR003594">
    <property type="entry name" value="HATPase_dom"/>
</dbReference>
<evidence type="ECO:0000256" key="3">
    <source>
        <dbReference type="ARBA" id="ARBA00022553"/>
    </source>
</evidence>
<keyword evidence="4" id="KW-0808">Transferase</keyword>
<evidence type="ECO:0000256" key="2">
    <source>
        <dbReference type="ARBA" id="ARBA00012438"/>
    </source>
</evidence>
<dbReference type="SUPFAM" id="SSF55785">
    <property type="entry name" value="PYP-like sensor domain (PAS domain)"/>
    <property type="match status" value="1"/>
</dbReference>
<accession>A0A0F9CNM1</accession>
<dbReference type="InterPro" id="IPR000700">
    <property type="entry name" value="PAS-assoc_C"/>
</dbReference>
<dbReference type="GO" id="GO:0005886">
    <property type="term" value="C:plasma membrane"/>
    <property type="evidence" value="ECO:0007669"/>
    <property type="project" value="TreeGrafter"/>
</dbReference>
<dbReference type="SMART" id="SM00388">
    <property type="entry name" value="HisKA"/>
    <property type="match status" value="1"/>
</dbReference>
<dbReference type="PROSITE" id="PS50113">
    <property type="entry name" value="PAC"/>
    <property type="match status" value="1"/>
</dbReference>
<dbReference type="InterPro" id="IPR035965">
    <property type="entry name" value="PAS-like_dom_sf"/>
</dbReference>
<dbReference type="Gene3D" id="3.30.565.10">
    <property type="entry name" value="Histidine kinase-like ATPase, C-terminal domain"/>
    <property type="match status" value="1"/>
</dbReference>
<gene>
    <name evidence="8" type="ORF">LCGC14_2644660</name>
</gene>
<dbReference type="InterPro" id="IPR000014">
    <property type="entry name" value="PAS"/>
</dbReference>
<evidence type="ECO:0000259" key="6">
    <source>
        <dbReference type="PROSITE" id="PS50109"/>
    </source>
</evidence>
<dbReference type="Pfam" id="PF13426">
    <property type="entry name" value="PAS_9"/>
    <property type="match status" value="1"/>
</dbReference>
<name>A0A0F9CNM1_9ZZZZ</name>
<dbReference type="CDD" id="cd00075">
    <property type="entry name" value="HATPase"/>
    <property type="match status" value="1"/>
</dbReference>
<protein>
    <recommendedName>
        <fullName evidence="2">histidine kinase</fullName>
        <ecNumber evidence="2">2.7.13.3</ecNumber>
    </recommendedName>
</protein>
<dbReference type="GO" id="GO:0000155">
    <property type="term" value="F:phosphorelay sensor kinase activity"/>
    <property type="evidence" value="ECO:0007669"/>
    <property type="project" value="InterPro"/>
</dbReference>
<dbReference type="InterPro" id="IPR004358">
    <property type="entry name" value="Sig_transdc_His_kin-like_C"/>
</dbReference>
<dbReference type="AlphaFoldDB" id="A0A0F9CNM1"/>